<proteinExistence type="predicted"/>
<sequence length="133" mass="14580">MATLTIPVSLCIYDDVSLTVYPVKTGYTPEISYKELNNAYIAGIRNKKGKIIGSGIFISSISNPKSDDLRDAAAGIFRSHKVTENIMRKAVSIPVGKLNINLEHGTIENAFSENELNMVYADFYMKNSISGNA</sequence>
<gene>
    <name evidence="1" type="ORF">GBV39_22850</name>
</gene>
<protein>
    <submittedName>
        <fullName evidence="1">Negative control protein of sporulation</fullName>
    </submittedName>
</protein>
<name>A0A6Y4GYZ7_SALIN</name>
<organism evidence="1">
    <name type="scientific">Salmonella infantis</name>
    <dbReference type="NCBI Taxonomy" id="595"/>
    <lineage>
        <taxon>Bacteria</taxon>
        <taxon>Pseudomonadati</taxon>
        <taxon>Pseudomonadota</taxon>
        <taxon>Gammaproteobacteria</taxon>
        <taxon>Enterobacterales</taxon>
        <taxon>Enterobacteriaceae</taxon>
        <taxon>Salmonella</taxon>
    </lineage>
</organism>
<evidence type="ECO:0000313" key="1">
    <source>
        <dbReference type="EMBL" id="HAB5628995.1"/>
    </source>
</evidence>
<reference evidence="1" key="1">
    <citation type="journal article" date="2018" name="Genome Biol.">
        <title>SKESA: strategic k-mer extension for scrupulous assemblies.</title>
        <authorList>
            <person name="Souvorov A."/>
            <person name="Agarwala R."/>
            <person name="Lipman D.J."/>
        </authorList>
    </citation>
    <scope>NUCLEOTIDE SEQUENCE</scope>
    <source>
        <strain evidence="1">Salmonella enterica</strain>
    </source>
</reference>
<dbReference type="AlphaFoldDB" id="A0A6Y4GYZ7"/>
<accession>A0A6Y4GYZ7</accession>
<dbReference type="EMBL" id="DAAHCO010000029">
    <property type="protein sequence ID" value="HAB5628995.1"/>
    <property type="molecule type" value="Genomic_DNA"/>
</dbReference>
<reference evidence="1" key="2">
    <citation type="submission" date="2019-10" db="EMBL/GenBank/DDBJ databases">
        <authorList>
            <consortium name="NCBI Pathogen Detection Project"/>
        </authorList>
    </citation>
    <scope>NUCLEOTIDE SEQUENCE</scope>
    <source>
        <strain evidence="1">Salmonella enterica</strain>
    </source>
</reference>
<comment type="caution">
    <text evidence="1">The sequence shown here is derived from an EMBL/GenBank/DDBJ whole genome shotgun (WGS) entry which is preliminary data.</text>
</comment>